<evidence type="ECO:0000256" key="1">
    <source>
        <dbReference type="SAM" id="MobiDB-lite"/>
    </source>
</evidence>
<organism evidence="2 3">
    <name type="scientific">Achaetomium macrosporum</name>
    <dbReference type="NCBI Taxonomy" id="79813"/>
    <lineage>
        <taxon>Eukaryota</taxon>
        <taxon>Fungi</taxon>
        <taxon>Dikarya</taxon>
        <taxon>Ascomycota</taxon>
        <taxon>Pezizomycotina</taxon>
        <taxon>Sordariomycetes</taxon>
        <taxon>Sordariomycetidae</taxon>
        <taxon>Sordariales</taxon>
        <taxon>Chaetomiaceae</taxon>
        <taxon>Achaetomium</taxon>
    </lineage>
</organism>
<feature type="region of interest" description="Disordered" evidence="1">
    <location>
        <begin position="154"/>
        <end position="188"/>
    </location>
</feature>
<keyword evidence="3" id="KW-1185">Reference proteome</keyword>
<accession>A0AAN7HD12</accession>
<proteinExistence type="predicted"/>
<evidence type="ECO:0000313" key="3">
    <source>
        <dbReference type="Proteomes" id="UP001303760"/>
    </source>
</evidence>
<protein>
    <submittedName>
        <fullName evidence="2">Uncharacterized protein</fullName>
    </submittedName>
</protein>
<dbReference type="EMBL" id="MU860202">
    <property type="protein sequence ID" value="KAK4236284.1"/>
    <property type="molecule type" value="Genomic_DNA"/>
</dbReference>
<evidence type="ECO:0000313" key="2">
    <source>
        <dbReference type="EMBL" id="KAK4236284.1"/>
    </source>
</evidence>
<comment type="caution">
    <text evidence="2">The sequence shown here is derived from an EMBL/GenBank/DDBJ whole genome shotgun (WGS) entry which is preliminary data.</text>
</comment>
<gene>
    <name evidence="2" type="ORF">C8A03DRAFT_35818</name>
</gene>
<reference evidence="2" key="1">
    <citation type="journal article" date="2023" name="Mol. Phylogenet. Evol.">
        <title>Genome-scale phylogeny and comparative genomics of the fungal order Sordariales.</title>
        <authorList>
            <person name="Hensen N."/>
            <person name="Bonometti L."/>
            <person name="Westerberg I."/>
            <person name="Brannstrom I.O."/>
            <person name="Guillou S."/>
            <person name="Cros-Aarteil S."/>
            <person name="Calhoun S."/>
            <person name="Haridas S."/>
            <person name="Kuo A."/>
            <person name="Mondo S."/>
            <person name="Pangilinan J."/>
            <person name="Riley R."/>
            <person name="LaButti K."/>
            <person name="Andreopoulos B."/>
            <person name="Lipzen A."/>
            <person name="Chen C."/>
            <person name="Yan M."/>
            <person name="Daum C."/>
            <person name="Ng V."/>
            <person name="Clum A."/>
            <person name="Steindorff A."/>
            <person name="Ohm R.A."/>
            <person name="Martin F."/>
            <person name="Silar P."/>
            <person name="Natvig D.O."/>
            <person name="Lalanne C."/>
            <person name="Gautier V."/>
            <person name="Ament-Velasquez S.L."/>
            <person name="Kruys A."/>
            <person name="Hutchinson M.I."/>
            <person name="Powell A.J."/>
            <person name="Barry K."/>
            <person name="Miller A.N."/>
            <person name="Grigoriev I.V."/>
            <person name="Debuchy R."/>
            <person name="Gladieux P."/>
            <person name="Hiltunen Thoren M."/>
            <person name="Johannesson H."/>
        </authorList>
    </citation>
    <scope>NUCLEOTIDE SEQUENCE</scope>
    <source>
        <strain evidence="2">CBS 532.94</strain>
    </source>
</reference>
<dbReference type="AlphaFoldDB" id="A0AAN7HD12"/>
<reference evidence="2" key="2">
    <citation type="submission" date="2023-05" db="EMBL/GenBank/DDBJ databases">
        <authorList>
            <consortium name="Lawrence Berkeley National Laboratory"/>
            <person name="Steindorff A."/>
            <person name="Hensen N."/>
            <person name="Bonometti L."/>
            <person name="Westerberg I."/>
            <person name="Brannstrom I.O."/>
            <person name="Guillou S."/>
            <person name="Cros-Aarteil S."/>
            <person name="Calhoun S."/>
            <person name="Haridas S."/>
            <person name="Kuo A."/>
            <person name="Mondo S."/>
            <person name="Pangilinan J."/>
            <person name="Riley R."/>
            <person name="Labutti K."/>
            <person name="Andreopoulos B."/>
            <person name="Lipzen A."/>
            <person name="Chen C."/>
            <person name="Yanf M."/>
            <person name="Daum C."/>
            <person name="Ng V."/>
            <person name="Clum A."/>
            <person name="Ohm R."/>
            <person name="Martin F."/>
            <person name="Silar P."/>
            <person name="Natvig D."/>
            <person name="Lalanne C."/>
            <person name="Gautier V."/>
            <person name="Ament-Velasquez S.L."/>
            <person name="Kruys A."/>
            <person name="Hutchinson M.I."/>
            <person name="Powell A.J."/>
            <person name="Barry K."/>
            <person name="Miller A.N."/>
            <person name="Grigoriev I.V."/>
            <person name="Debuchy R."/>
            <person name="Gladieux P."/>
            <person name="Thoren M.H."/>
            <person name="Johannesson H."/>
        </authorList>
    </citation>
    <scope>NUCLEOTIDE SEQUENCE</scope>
    <source>
        <strain evidence="2">CBS 532.94</strain>
    </source>
</reference>
<dbReference type="Proteomes" id="UP001303760">
    <property type="component" value="Unassembled WGS sequence"/>
</dbReference>
<sequence>MQESQPHELQAQDHLELGIDIVLETQEAVVHRKVAGYVKHAGFVTPKPLVDLDLRDSARSLPDGDVPSPRPPPEQLANENVFSFSAARYDDLTSQGFLSSAPAAKRSTSQERHMVIEDGHFLRSLESRFGPARPQSSDDYLGADVYDGRADIEELTPKSMGEEEMKDLQQAKGKEREDELKRERARQEQAKLYKDSEELARVRRIEKERRRVEQAEDEAEYQEAKAELERVIKAEKEAKRDMASVKAALAGLEHIDAGMKKEEEERIRREVELMSLEEEEEEEAKEDRIRKEKETEEVIVAYESEQAELAERIGKEIVVAEVAENKKRRMQYWICCRCRHWNSFRVVQCINVDCQHAYNGRYCNCSVETVIKKTDEHDTPRCH</sequence>
<name>A0AAN7HD12_9PEZI</name>